<protein>
    <submittedName>
        <fullName evidence="1">Uncharacterized protein</fullName>
    </submittedName>
</protein>
<sequence>MSPPLHNSDQTVQDTELQLEFDAICKSFVAGLEAVEIGILECKDGNVEDNDQNAHANQMSHHIAIRTARRILGCRRTRCSREYRTKDCPVTIGHHPTTISVTYMYGLVSGRKFLRVKPIVYGNIPHVAATKLQKYRPPHLWKVIKIQ</sequence>
<evidence type="ECO:0000313" key="1">
    <source>
        <dbReference type="EnsemblFungi" id="FOXG_08874P0"/>
    </source>
</evidence>
<proteinExistence type="predicted"/>
<dbReference type="AlphaFoldDB" id="A0A0D2XY03"/>
<reference evidence="2" key="1">
    <citation type="journal article" date="2012" name="Mol. Plant Microbe Interact.">
        <title>A highly conserved effector in Fusarium oxysporum is required for full virulence on Arabidopsis.</title>
        <authorList>
            <person name="Thatcher L.F."/>
            <person name="Gardiner D.M."/>
            <person name="Kazan K."/>
            <person name="Manners J."/>
        </authorList>
    </citation>
    <scope>NUCLEOTIDE SEQUENCE [LARGE SCALE GENOMIC DNA]</scope>
    <source>
        <strain evidence="2">Fo5176</strain>
    </source>
</reference>
<dbReference type="EnsemblFungi" id="FOXG_08874T0">
    <property type="protein sequence ID" value="FOXG_08874P0"/>
    <property type="gene ID" value="FOXG_08874"/>
</dbReference>
<evidence type="ECO:0000313" key="2">
    <source>
        <dbReference type="Proteomes" id="UP000002489"/>
    </source>
</evidence>
<accession>A0A0D2XY03</accession>
<name>A0A0D2XY03_FUSOF</name>
<organism evidence="1 2">
    <name type="scientific">Fusarium oxysporum (strain Fo5176)</name>
    <name type="common">Fusarium vascular wilt</name>
    <dbReference type="NCBI Taxonomy" id="660025"/>
    <lineage>
        <taxon>Eukaryota</taxon>
        <taxon>Fungi</taxon>
        <taxon>Dikarya</taxon>
        <taxon>Ascomycota</taxon>
        <taxon>Pezizomycotina</taxon>
        <taxon>Sordariomycetes</taxon>
        <taxon>Hypocreomycetidae</taxon>
        <taxon>Hypocreales</taxon>
        <taxon>Nectriaceae</taxon>
        <taxon>Fusarium</taxon>
        <taxon>Fusarium oxysporum species complex</taxon>
    </lineage>
</organism>
<dbReference type="Proteomes" id="UP000002489">
    <property type="component" value="Unassembled WGS sequence"/>
</dbReference>
<reference evidence="1" key="2">
    <citation type="submission" date="2025-08" db="UniProtKB">
        <authorList>
            <consortium name="EnsemblFungi"/>
        </authorList>
    </citation>
    <scope>IDENTIFICATION</scope>
    <source>
        <strain evidence="1">4287 / CBS 123668 / FGSC 9935 / NRRL 34936</strain>
    </source>
</reference>